<gene>
    <name evidence="3" type="ORF">FPZ47_23535</name>
</gene>
<evidence type="ECO:0000313" key="4">
    <source>
        <dbReference type="Proteomes" id="UP000320513"/>
    </source>
</evidence>
<feature type="region of interest" description="Disordered" evidence="1">
    <location>
        <begin position="1"/>
        <end position="53"/>
    </location>
</feature>
<feature type="region of interest" description="Disordered" evidence="1">
    <location>
        <begin position="86"/>
        <end position="106"/>
    </location>
</feature>
<feature type="non-terminal residue" evidence="3">
    <location>
        <position position="1"/>
    </location>
</feature>
<reference evidence="3 4" key="1">
    <citation type="submission" date="2019-07" db="EMBL/GenBank/DDBJ databases">
        <title>New Mycobacterium species.</title>
        <authorList>
            <person name="Tortoli E."/>
            <person name="Ghielmetti G."/>
            <person name="Friedel U."/>
            <person name="Trovato A."/>
        </authorList>
    </citation>
    <scope>NUCLEOTIDE SEQUENCE [LARGE SCALE GENOMIC DNA]</scope>
    <source>
        <strain evidence="3 4">16-83</strain>
    </source>
</reference>
<accession>A0A557XD81</accession>
<organism evidence="3 4">
    <name type="scientific">Mycobacterium helveticum</name>
    <dbReference type="NCBI Taxonomy" id="2592811"/>
    <lineage>
        <taxon>Bacteria</taxon>
        <taxon>Bacillati</taxon>
        <taxon>Actinomycetota</taxon>
        <taxon>Actinomycetes</taxon>
        <taxon>Mycobacteriales</taxon>
        <taxon>Mycobacteriaceae</taxon>
        <taxon>Mycobacterium</taxon>
    </lineage>
</organism>
<keyword evidence="4" id="KW-1185">Reference proteome</keyword>
<protein>
    <recommendedName>
        <fullName evidence="2">PPE-PPW subfamily C-terminal domain-containing protein</fullName>
    </recommendedName>
</protein>
<dbReference type="EMBL" id="VMQU01000145">
    <property type="protein sequence ID" value="TVS83486.1"/>
    <property type="molecule type" value="Genomic_DNA"/>
</dbReference>
<feature type="region of interest" description="Disordered" evidence="1">
    <location>
        <begin position="135"/>
        <end position="167"/>
    </location>
</feature>
<feature type="domain" description="PPE-PPW subfamily C-terminal" evidence="2">
    <location>
        <begin position="102"/>
        <end position="148"/>
    </location>
</feature>
<dbReference type="AlphaFoldDB" id="A0A557XD81"/>
<dbReference type="Pfam" id="PF18878">
    <property type="entry name" value="PPE-PPW"/>
    <property type="match status" value="1"/>
</dbReference>
<evidence type="ECO:0000256" key="1">
    <source>
        <dbReference type="SAM" id="MobiDB-lite"/>
    </source>
</evidence>
<feature type="compositionally biased region" description="Basic and acidic residues" evidence="1">
    <location>
        <begin position="148"/>
        <end position="167"/>
    </location>
</feature>
<dbReference type="Proteomes" id="UP000320513">
    <property type="component" value="Unassembled WGS sequence"/>
</dbReference>
<evidence type="ECO:0000313" key="3">
    <source>
        <dbReference type="EMBL" id="TVS83486.1"/>
    </source>
</evidence>
<dbReference type="InterPro" id="IPR043641">
    <property type="entry name" value="PPE-PPW_C"/>
</dbReference>
<evidence type="ECO:0000259" key="2">
    <source>
        <dbReference type="Pfam" id="PF18878"/>
    </source>
</evidence>
<name>A0A557XD81_9MYCO</name>
<proteinExistence type="predicted"/>
<feature type="compositionally biased region" description="Pro residues" evidence="1">
    <location>
        <begin position="1"/>
        <end position="24"/>
    </location>
</feature>
<sequence length="167" mass="16791">PPGSAPAPPPAPAPPAGFFPPYAVPPGIGFGSGMGARASSSAKRKAPEPDSAAVAAAASAVEAARARRRRRATLRDHGNEFLDMDLAVEPDWTEPPNGEAIASDRGAGDLGFAGTAHTDAVAAGAGLAALAGDGFGGGPRVPMMPGSWDRDGRPERDGRDAGARRDF</sequence>
<comment type="caution">
    <text evidence="3">The sequence shown here is derived from an EMBL/GenBank/DDBJ whole genome shotgun (WGS) entry which is preliminary data.</text>
</comment>